<comment type="caution">
    <text evidence="1">The sequence shown here is derived from an EMBL/GenBank/DDBJ whole genome shotgun (WGS) entry which is preliminary data.</text>
</comment>
<keyword evidence="2" id="KW-1185">Reference proteome</keyword>
<evidence type="ECO:0000313" key="1">
    <source>
        <dbReference type="EMBL" id="OLR55740.1"/>
    </source>
</evidence>
<dbReference type="Proteomes" id="UP000187404">
    <property type="component" value="Unassembled WGS sequence"/>
</dbReference>
<protein>
    <submittedName>
        <fullName evidence="1">Uncharacterized protein</fullName>
    </submittedName>
</protein>
<dbReference type="AlphaFoldDB" id="A0A1Q9JHR6"/>
<dbReference type="OrthoDB" id="1798228at2"/>
<dbReference type="RefSeq" id="WP_075712732.1">
    <property type="nucleotide sequence ID" value="NZ_MJIE01000001.1"/>
</dbReference>
<proteinExistence type="predicted"/>
<accession>A0A1Q9JHR6</accession>
<name>A0A1Q9JHR6_9FIRM</name>
<organism evidence="1 2">
    <name type="scientific">Hornefia porci</name>
    <dbReference type="NCBI Taxonomy" id="2652292"/>
    <lineage>
        <taxon>Bacteria</taxon>
        <taxon>Bacillati</taxon>
        <taxon>Bacillota</taxon>
        <taxon>Clostridia</taxon>
        <taxon>Peptostreptococcales</taxon>
        <taxon>Anaerovoracaceae</taxon>
        <taxon>Hornefia</taxon>
    </lineage>
</organism>
<reference evidence="1 2" key="1">
    <citation type="journal article" date="2016" name="Appl. Environ. Microbiol.">
        <title>Function and Phylogeny of Bacterial Butyryl Coenzyme A:Acetate Transferases and Their Diversity in the Proximal Colon of Swine.</title>
        <authorList>
            <person name="Trachsel J."/>
            <person name="Bayles D.O."/>
            <person name="Looft T."/>
            <person name="Levine U.Y."/>
            <person name="Allen H.K."/>
        </authorList>
    </citation>
    <scope>NUCLEOTIDE SEQUENCE [LARGE SCALE GENOMIC DNA]</scope>
    <source>
        <strain evidence="1 2">68-3-10</strain>
    </source>
</reference>
<sequence length="95" mass="10437">MTKKKKTVVILGVVLILAVSAVCSTGFMFRAAVFMHSPASAVTMQYKASDAATRDRDLYVITKNAPVEKATQGTLTTWIVYHFGPLKFVKYYGEG</sequence>
<dbReference type="STRING" id="1261640.BHK98_06485"/>
<evidence type="ECO:0000313" key="2">
    <source>
        <dbReference type="Proteomes" id="UP000187404"/>
    </source>
</evidence>
<gene>
    <name evidence="1" type="ORF">BHK98_06485</name>
</gene>
<dbReference type="EMBL" id="MJIE01000001">
    <property type="protein sequence ID" value="OLR55740.1"/>
    <property type="molecule type" value="Genomic_DNA"/>
</dbReference>